<keyword evidence="9" id="KW-1185">Reference proteome</keyword>
<comment type="caution">
    <text evidence="8">The sequence shown here is derived from an EMBL/GenBank/DDBJ whole genome shotgun (WGS) entry which is preliminary data.</text>
</comment>
<organism evidence="8 9">
    <name type="scientific">Virgisporangium aurantiacum</name>
    <dbReference type="NCBI Taxonomy" id="175570"/>
    <lineage>
        <taxon>Bacteria</taxon>
        <taxon>Bacillati</taxon>
        <taxon>Actinomycetota</taxon>
        <taxon>Actinomycetes</taxon>
        <taxon>Micromonosporales</taxon>
        <taxon>Micromonosporaceae</taxon>
        <taxon>Virgisporangium</taxon>
    </lineage>
</organism>
<keyword evidence="3" id="KW-0731">Sigma factor</keyword>
<dbReference type="Pfam" id="PF08281">
    <property type="entry name" value="Sigma70_r4_2"/>
    <property type="match status" value="1"/>
</dbReference>
<evidence type="ECO:0000256" key="2">
    <source>
        <dbReference type="ARBA" id="ARBA00023015"/>
    </source>
</evidence>
<dbReference type="PANTHER" id="PTHR43133">
    <property type="entry name" value="RNA POLYMERASE ECF-TYPE SIGMA FACTO"/>
    <property type="match status" value="1"/>
</dbReference>
<evidence type="ECO:0000313" key="8">
    <source>
        <dbReference type="EMBL" id="GIJ56468.1"/>
    </source>
</evidence>
<dbReference type="InterPro" id="IPR036388">
    <property type="entry name" value="WH-like_DNA-bd_sf"/>
</dbReference>
<dbReference type="NCBIfam" id="TIGR02937">
    <property type="entry name" value="sigma70-ECF"/>
    <property type="match status" value="1"/>
</dbReference>
<feature type="domain" description="RNA polymerase sigma-70 region 2" evidence="6">
    <location>
        <begin position="7"/>
        <end position="70"/>
    </location>
</feature>
<dbReference type="InterPro" id="IPR013249">
    <property type="entry name" value="RNA_pol_sigma70_r4_t2"/>
</dbReference>
<feature type="domain" description="RNA polymerase sigma factor 70 region 4 type 2" evidence="7">
    <location>
        <begin position="99"/>
        <end position="150"/>
    </location>
</feature>
<keyword evidence="4" id="KW-0238">DNA-binding</keyword>
<dbReference type="AlphaFoldDB" id="A0A8J3Z7R9"/>
<dbReference type="InterPro" id="IPR013324">
    <property type="entry name" value="RNA_pol_sigma_r3/r4-like"/>
</dbReference>
<dbReference type="Gene3D" id="1.10.1740.10">
    <property type="match status" value="1"/>
</dbReference>
<dbReference type="GO" id="GO:0016987">
    <property type="term" value="F:sigma factor activity"/>
    <property type="evidence" value="ECO:0007669"/>
    <property type="project" value="UniProtKB-KW"/>
</dbReference>
<dbReference type="GO" id="GO:0006352">
    <property type="term" value="P:DNA-templated transcription initiation"/>
    <property type="evidence" value="ECO:0007669"/>
    <property type="project" value="InterPro"/>
</dbReference>
<dbReference type="Proteomes" id="UP000612585">
    <property type="component" value="Unassembled WGS sequence"/>
</dbReference>
<evidence type="ECO:0000256" key="3">
    <source>
        <dbReference type="ARBA" id="ARBA00023082"/>
    </source>
</evidence>
<evidence type="ECO:0000259" key="7">
    <source>
        <dbReference type="Pfam" id="PF08281"/>
    </source>
</evidence>
<evidence type="ECO:0000259" key="6">
    <source>
        <dbReference type="Pfam" id="PF04542"/>
    </source>
</evidence>
<dbReference type="InterPro" id="IPR013325">
    <property type="entry name" value="RNA_pol_sigma_r2"/>
</dbReference>
<accession>A0A8J3Z7R9</accession>
<sequence>MEFDDFVRARGAALVRLARLLTGDRHRGEDLTQEVLARAFVSWKRIAAMRAPEAYLRRMLVNAAITRGRRMSSRELVVADTGDPAGRSDLEAEVADRDVLWAYVRRLPAKQRAAVVLRYYEDLDDATIAELLNCSAVTVRTQVKRALDALRGALDTDTELFSTGGSR</sequence>
<evidence type="ECO:0000256" key="1">
    <source>
        <dbReference type="ARBA" id="ARBA00010641"/>
    </source>
</evidence>
<dbReference type="SUPFAM" id="SSF88946">
    <property type="entry name" value="Sigma2 domain of RNA polymerase sigma factors"/>
    <property type="match status" value="1"/>
</dbReference>
<evidence type="ECO:0000256" key="5">
    <source>
        <dbReference type="ARBA" id="ARBA00023163"/>
    </source>
</evidence>
<name>A0A8J3Z7R9_9ACTN</name>
<dbReference type="EMBL" id="BOPG01000024">
    <property type="protein sequence ID" value="GIJ56468.1"/>
    <property type="molecule type" value="Genomic_DNA"/>
</dbReference>
<dbReference type="InterPro" id="IPR007627">
    <property type="entry name" value="RNA_pol_sigma70_r2"/>
</dbReference>
<dbReference type="GO" id="GO:0003677">
    <property type="term" value="F:DNA binding"/>
    <property type="evidence" value="ECO:0007669"/>
    <property type="project" value="UniProtKB-KW"/>
</dbReference>
<dbReference type="SUPFAM" id="SSF88659">
    <property type="entry name" value="Sigma3 and sigma4 domains of RNA polymerase sigma factors"/>
    <property type="match status" value="1"/>
</dbReference>
<dbReference type="Gene3D" id="1.10.10.10">
    <property type="entry name" value="Winged helix-like DNA-binding domain superfamily/Winged helix DNA-binding domain"/>
    <property type="match status" value="1"/>
</dbReference>
<dbReference type="InterPro" id="IPR014284">
    <property type="entry name" value="RNA_pol_sigma-70_dom"/>
</dbReference>
<dbReference type="Pfam" id="PF04542">
    <property type="entry name" value="Sigma70_r2"/>
    <property type="match status" value="1"/>
</dbReference>
<evidence type="ECO:0000256" key="4">
    <source>
        <dbReference type="ARBA" id="ARBA00023125"/>
    </source>
</evidence>
<dbReference type="NCBIfam" id="TIGR02983">
    <property type="entry name" value="SigE-fam_strep"/>
    <property type="match status" value="1"/>
</dbReference>
<evidence type="ECO:0000313" key="9">
    <source>
        <dbReference type="Proteomes" id="UP000612585"/>
    </source>
</evidence>
<dbReference type="RefSeq" id="WP_203994862.1">
    <property type="nucleotide sequence ID" value="NZ_BOPG01000024.1"/>
</dbReference>
<reference evidence="8" key="1">
    <citation type="submission" date="2021-01" db="EMBL/GenBank/DDBJ databases">
        <title>Whole genome shotgun sequence of Virgisporangium aurantiacum NBRC 16421.</title>
        <authorList>
            <person name="Komaki H."/>
            <person name="Tamura T."/>
        </authorList>
    </citation>
    <scope>NUCLEOTIDE SEQUENCE</scope>
    <source>
        <strain evidence="8">NBRC 16421</strain>
    </source>
</reference>
<keyword evidence="2" id="KW-0805">Transcription regulation</keyword>
<gene>
    <name evidence="8" type="ORF">Vau01_039840</name>
</gene>
<dbReference type="InterPro" id="IPR039425">
    <property type="entry name" value="RNA_pol_sigma-70-like"/>
</dbReference>
<dbReference type="InterPro" id="IPR014325">
    <property type="entry name" value="RNA_pol_sigma-E_actinobac"/>
</dbReference>
<keyword evidence="5" id="KW-0804">Transcription</keyword>
<proteinExistence type="inferred from homology"/>
<protein>
    <submittedName>
        <fullName evidence="8">RNA polymerase</fullName>
    </submittedName>
</protein>
<comment type="similarity">
    <text evidence="1">Belongs to the sigma-70 factor family. ECF subfamily.</text>
</comment>
<dbReference type="PANTHER" id="PTHR43133:SF50">
    <property type="entry name" value="ECF RNA POLYMERASE SIGMA FACTOR SIGM"/>
    <property type="match status" value="1"/>
</dbReference>